<dbReference type="Pfam" id="PF13847">
    <property type="entry name" value="Methyltransf_31"/>
    <property type="match status" value="1"/>
</dbReference>
<organism evidence="2 3">
    <name type="scientific">Arcobacter arenosus</name>
    <dbReference type="NCBI Taxonomy" id="2576037"/>
    <lineage>
        <taxon>Bacteria</taxon>
        <taxon>Pseudomonadati</taxon>
        <taxon>Campylobacterota</taxon>
        <taxon>Epsilonproteobacteria</taxon>
        <taxon>Campylobacterales</taxon>
        <taxon>Arcobacteraceae</taxon>
        <taxon>Arcobacter</taxon>
    </lineage>
</organism>
<keyword evidence="2" id="KW-0808">Transferase</keyword>
<keyword evidence="3" id="KW-1185">Reference proteome</keyword>
<dbReference type="Proteomes" id="UP000308901">
    <property type="component" value="Unassembled WGS sequence"/>
</dbReference>
<dbReference type="AlphaFoldDB" id="A0A5R8Y3C9"/>
<keyword evidence="2" id="KW-0489">Methyltransferase</keyword>
<accession>A0A5R8Y3C9</accession>
<evidence type="ECO:0000313" key="3">
    <source>
        <dbReference type="Proteomes" id="UP000308901"/>
    </source>
</evidence>
<protein>
    <submittedName>
        <fullName evidence="2">Methyltransferase domain-containing protein</fullName>
    </submittedName>
</protein>
<dbReference type="PANTHER" id="PTHR43861">
    <property type="entry name" value="TRANS-ACONITATE 2-METHYLTRANSFERASE-RELATED"/>
    <property type="match status" value="1"/>
</dbReference>
<name>A0A5R8Y3C9_9BACT</name>
<sequence length="308" mass="36140">MLKFTKHTMLEILNILKKELSTQNTVTFQVLNPDNYNNKAIGENIKILDEYYIFRDYKSWVDLSEKLFCKMLTPIIVDENIVQIRFKKLNTNDSFHNEDDSREKYGIKSSFSKINKNEEPEIFYTYLQALKNVKVEKRVRILNLGVNSGEEFELIKEYCENFKDLELVGIDYSQSAIETAKEKFKDDKNTKFFVHDINSLDELSLGTFDLIITIGTLQSCNSNFKELFMKIIQHYLKKDGSVILGFPNCRWLEGKPIYGAKAPNYSFSEMSILYNDVVFCKKYLQQKKFRVTITGKYYIFLTATSIRK</sequence>
<dbReference type="GO" id="GO:0008168">
    <property type="term" value="F:methyltransferase activity"/>
    <property type="evidence" value="ECO:0007669"/>
    <property type="project" value="UniProtKB-KW"/>
</dbReference>
<dbReference type="CDD" id="cd02440">
    <property type="entry name" value="AdoMet_MTases"/>
    <property type="match status" value="1"/>
</dbReference>
<feature type="domain" description="Methyltransferase" evidence="1">
    <location>
        <begin position="138"/>
        <end position="248"/>
    </location>
</feature>
<dbReference type="GO" id="GO:0032259">
    <property type="term" value="P:methylation"/>
    <property type="evidence" value="ECO:0007669"/>
    <property type="project" value="UniProtKB-KW"/>
</dbReference>
<dbReference type="OrthoDB" id="60811at2"/>
<dbReference type="InterPro" id="IPR025714">
    <property type="entry name" value="Methyltranfer_dom"/>
</dbReference>
<dbReference type="InterPro" id="IPR029063">
    <property type="entry name" value="SAM-dependent_MTases_sf"/>
</dbReference>
<dbReference type="SUPFAM" id="SSF53335">
    <property type="entry name" value="S-adenosyl-L-methionine-dependent methyltransferases"/>
    <property type="match status" value="1"/>
</dbReference>
<proteinExistence type="predicted"/>
<evidence type="ECO:0000313" key="2">
    <source>
        <dbReference type="EMBL" id="TLP40566.1"/>
    </source>
</evidence>
<evidence type="ECO:0000259" key="1">
    <source>
        <dbReference type="Pfam" id="PF13847"/>
    </source>
</evidence>
<reference evidence="2 3" key="1">
    <citation type="submission" date="2019-05" db="EMBL/GenBank/DDBJ databases">
        <title>Arcobacter sp. nov., isolated from sea sediment.</title>
        <authorList>
            <person name="Kim W."/>
        </authorList>
    </citation>
    <scope>NUCLEOTIDE SEQUENCE [LARGE SCALE GENOMIC DNA]</scope>
    <source>
        <strain evidence="2 3">CAU 1517</strain>
    </source>
</reference>
<dbReference type="EMBL" id="VANU01000001">
    <property type="protein sequence ID" value="TLP40566.1"/>
    <property type="molecule type" value="Genomic_DNA"/>
</dbReference>
<dbReference type="Gene3D" id="3.40.50.150">
    <property type="entry name" value="Vaccinia Virus protein VP39"/>
    <property type="match status" value="1"/>
</dbReference>
<comment type="caution">
    <text evidence="2">The sequence shown here is derived from an EMBL/GenBank/DDBJ whole genome shotgun (WGS) entry which is preliminary data.</text>
</comment>
<gene>
    <name evidence="2" type="ORF">FDK22_00700</name>
</gene>